<sequence length="111" mass="12124">KRIMVVADNAGEIVFDKLLVDRLPAGKVVYAVKSGAIVNDATMKDAYESGMCDLAPVVENGTAIQGTVLDQCSPDYRRLFDTCDLIISKGQANFETLDTCSDKIIYFLLRA</sequence>
<feature type="non-terminal residue" evidence="3">
    <location>
        <position position="111"/>
    </location>
</feature>
<dbReference type="Pfam" id="PF01937">
    <property type="entry name" value="ARMT1-like_dom"/>
    <property type="match status" value="1"/>
</dbReference>
<evidence type="ECO:0000313" key="4">
    <source>
        <dbReference type="Proteomes" id="UP001057375"/>
    </source>
</evidence>
<evidence type="ECO:0000313" key="3">
    <source>
        <dbReference type="EMBL" id="GKT23173.1"/>
    </source>
</evidence>
<feature type="domain" description="Damage-control phosphatase ARMT1-like metal-binding" evidence="2">
    <location>
        <begin position="1"/>
        <end position="110"/>
    </location>
</feature>
<evidence type="ECO:0000259" key="2">
    <source>
        <dbReference type="Pfam" id="PF01937"/>
    </source>
</evidence>
<dbReference type="InterPro" id="IPR002791">
    <property type="entry name" value="ARMT1-like_metal-bd"/>
</dbReference>
<gene>
    <name evidence="3" type="ORF">ADUPG1_004533</name>
</gene>
<proteinExistence type="predicted"/>
<reference evidence="3" key="1">
    <citation type="submission" date="2022-03" db="EMBL/GenBank/DDBJ databases">
        <title>Draft genome sequence of Aduncisulcus paluster, a free-living microaerophilic Fornicata.</title>
        <authorList>
            <person name="Yuyama I."/>
            <person name="Kume K."/>
            <person name="Tamura T."/>
            <person name="Inagaki Y."/>
            <person name="Hashimoto T."/>
        </authorList>
    </citation>
    <scope>NUCLEOTIDE SEQUENCE</scope>
    <source>
        <strain evidence="3">NY0171</strain>
    </source>
</reference>
<dbReference type="Gene3D" id="3.40.50.10880">
    <property type="entry name" value="Uncharacterised protein PF01937, DUF89, domain 3"/>
    <property type="match status" value="1"/>
</dbReference>
<accession>A0ABQ5JZW8</accession>
<keyword evidence="4" id="KW-1185">Reference proteome</keyword>
<comment type="cofactor">
    <cofactor evidence="1">
        <name>Ni(2+)</name>
        <dbReference type="ChEBI" id="CHEBI:49786"/>
    </cofactor>
</comment>
<dbReference type="EMBL" id="BQXS01006863">
    <property type="protein sequence ID" value="GKT23173.1"/>
    <property type="molecule type" value="Genomic_DNA"/>
</dbReference>
<feature type="non-terminal residue" evidence="3">
    <location>
        <position position="1"/>
    </location>
</feature>
<protein>
    <recommendedName>
        <fullName evidence="2">Damage-control phosphatase ARMT1-like metal-binding domain-containing protein</fullName>
    </recommendedName>
</protein>
<organism evidence="3 4">
    <name type="scientific">Aduncisulcus paluster</name>
    <dbReference type="NCBI Taxonomy" id="2918883"/>
    <lineage>
        <taxon>Eukaryota</taxon>
        <taxon>Metamonada</taxon>
        <taxon>Carpediemonas-like organisms</taxon>
        <taxon>Aduncisulcus</taxon>
    </lineage>
</organism>
<comment type="caution">
    <text evidence="3">The sequence shown here is derived from an EMBL/GenBank/DDBJ whole genome shotgun (WGS) entry which is preliminary data.</text>
</comment>
<name>A0ABQ5JZW8_9EUKA</name>
<evidence type="ECO:0000256" key="1">
    <source>
        <dbReference type="ARBA" id="ARBA00001967"/>
    </source>
</evidence>
<dbReference type="InterPro" id="IPR036075">
    <property type="entry name" value="ARMT-1-like_metal-bd_sf"/>
</dbReference>
<dbReference type="SUPFAM" id="SSF111321">
    <property type="entry name" value="AF1104-like"/>
    <property type="match status" value="1"/>
</dbReference>
<dbReference type="Proteomes" id="UP001057375">
    <property type="component" value="Unassembled WGS sequence"/>
</dbReference>